<keyword evidence="1" id="KW-0862">Zinc</keyword>
<reference evidence="4" key="2">
    <citation type="submission" date="2025-09" db="UniProtKB">
        <authorList>
            <consortium name="Ensembl"/>
        </authorList>
    </citation>
    <scope>IDENTIFICATION</scope>
</reference>
<proteinExistence type="predicted"/>
<dbReference type="PANTHER" id="PTHR21695:SF0">
    <property type="entry name" value="ZINC FINGER PROTEIN 414"/>
    <property type="match status" value="1"/>
</dbReference>
<keyword evidence="1" id="KW-0863">Zinc-finger</keyword>
<evidence type="ECO:0000259" key="3">
    <source>
        <dbReference type="PROSITE" id="PS50157"/>
    </source>
</evidence>
<dbReference type="Proteomes" id="UP000694388">
    <property type="component" value="Unplaced"/>
</dbReference>
<evidence type="ECO:0000256" key="2">
    <source>
        <dbReference type="SAM" id="Phobius"/>
    </source>
</evidence>
<dbReference type="Gene3D" id="3.30.160.60">
    <property type="entry name" value="Classic Zinc Finger"/>
    <property type="match status" value="1"/>
</dbReference>
<dbReference type="InterPro" id="IPR031799">
    <property type="entry name" value="Znf-C2H2_ribbon"/>
</dbReference>
<evidence type="ECO:0000313" key="4">
    <source>
        <dbReference type="Ensembl" id="ENSEBUP00000012303.1"/>
    </source>
</evidence>
<feature type="domain" description="C2H2-type" evidence="3">
    <location>
        <begin position="53"/>
        <end position="82"/>
    </location>
</feature>
<dbReference type="InterPro" id="IPR039882">
    <property type="entry name" value="ZN414"/>
</dbReference>
<dbReference type="InterPro" id="IPR013087">
    <property type="entry name" value="Znf_C2H2_type"/>
</dbReference>
<dbReference type="SUPFAM" id="SSF57667">
    <property type="entry name" value="beta-beta-alpha zinc fingers"/>
    <property type="match status" value="1"/>
</dbReference>
<dbReference type="GO" id="GO:0008270">
    <property type="term" value="F:zinc ion binding"/>
    <property type="evidence" value="ECO:0007669"/>
    <property type="project" value="UniProtKB-KW"/>
</dbReference>
<name>A0A8C4Q9X9_EPTBU</name>
<feature type="transmembrane region" description="Helical" evidence="2">
    <location>
        <begin position="18"/>
        <end position="41"/>
    </location>
</feature>
<dbReference type="GeneTree" id="ENSGT00390000006876"/>
<dbReference type="SMART" id="SM00355">
    <property type="entry name" value="ZnF_C2H2"/>
    <property type="match status" value="3"/>
</dbReference>
<organism evidence="4 5">
    <name type="scientific">Eptatretus burgeri</name>
    <name type="common">Inshore hagfish</name>
    <dbReference type="NCBI Taxonomy" id="7764"/>
    <lineage>
        <taxon>Eukaryota</taxon>
        <taxon>Metazoa</taxon>
        <taxon>Chordata</taxon>
        <taxon>Craniata</taxon>
        <taxon>Vertebrata</taxon>
        <taxon>Cyclostomata</taxon>
        <taxon>Myxini</taxon>
        <taxon>Myxiniformes</taxon>
        <taxon>Myxinidae</taxon>
        <taxon>Eptatretinae</taxon>
        <taxon>Eptatretus</taxon>
    </lineage>
</organism>
<accession>A0A8C4Q9X9</accession>
<sequence>GVSPGAEGAPAVSHAGGFVIYLFGIGAASFECTSTCFIFLLSIPHFLFTGKTFNCCADGCSEMFNNMQLLLNHMRVHHKPNRFFKCERCSIRFCTYRSLLKHLHVCLNLDTPATVILFSLGNVIHFFPFQPLPRHLPVDPLALHGYALKGRRAAQMALGSLPGVHGNRRVAWTHTRGRYTCVQCPFSSLSRQDATLHAYTHRSSFFLPLTIPFPLPNHPATPLQLAWVPIWSLRLKKRTRFPQ</sequence>
<keyword evidence="2" id="KW-0812">Transmembrane</keyword>
<keyword evidence="5" id="KW-1185">Reference proteome</keyword>
<evidence type="ECO:0000313" key="5">
    <source>
        <dbReference type="Proteomes" id="UP000694388"/>
    </source>
</evidence>
<dbReference type="PROSITE" id="PS00028">
    <property type="entry name" value="ZINC_FINGER_C2H2_1"/>
    <property type="match status" value="1"/>
</dbReference>
<dbReference type="PROSITE" id="PS50157">
    <property type="entry name" value="ZINC_FINGER_C2H2_2"/>
    <property type="match status" value="1"/>
</dbReference>
<dbReference type="InterPro" id="IPR036236">
    <property type="entry name" value="Znf_C2H2_sf"/>
</dbReference>
<keyword evidence="2" id="KW-0472">Membrane</keyword>
<keyword evidence="2" id="KW-1133">Transmembrane helix</keyword>
<keyword evidence="1" id="KW-0479">Metal-binding</keyword>
<dbReference type="PANTHER" id="PTHR21695">
    <property type="entry name" value="ZINC FINGER PROTEIN 414"/>
    <property type="match status" value="1"/>
</dbReference>
<dbReference type="AlphaFoldDB" id="A0A8C4Q9X9"/>
<evidence type="ECO:0000256" key="1">
    <source>
        <dbReference type="PROSITE-ProRule" id="PRU00042"/>
    </source>
</evidence>
<reference evidence="4" key="1">
    <citation type="submission" date="2025-08" db="UniProtKB">
        <authorList>
            <consortium name="Ensembl"/>
        </authorList>
    </citation>
    <scope>IDENTIFICATION</scope>
</reference>
<dbReference type="Ensembl" id="ENSEBUT00000012879.1">
    <property type="protein sequence ID" value="ENSEBUP00000012303.1"/>
    <property type="gene ID" value="ENSEBUG00000007839.1"/>
</dbReference>
<protein>
    <recommendedName>
        <fullName evidence="3">C2H2-type domain-containing protein</fullName>
    </recommendedName>
</protein>
<dbReference type="Pfam" id="PF15909">
    <property type="entry name" value="zf-C2H2_8"/>
    <property type="match status" value="1"/>
</dbReference>